<dbReference type="RefSeq" id="WP_153340612.1">
    <property type="nucleotide sequence ID" value="NZ_WIVE01000002.1"/>
</dbReference>
<dbReference type="InterPro" id="IPR002563">
    <property type="entry name" value="Flavin_Rdtase-like_dom"/>
</dbReference>
<reference evidence="4 5" key="1">
    <citation type="submission" date="2019-10" db="EMBL/GenBank/DDBJ databases">
        <title>Draft whole-genome sequence of the purple nonsulfur photosynthetic bacterium Roseospira navarrensis DSM 15114.</title>
        <authorList>
            <person name="Kyndt J.A."/>
            <person name="Meyer T.E."/>
        </authorList>
    </citation>
    <scope>NUCLEOTIDE SEQUENCE [LARGE SCALE GENOMIC DNA]</scope>
    <source>
        <strain evidence="4 5">DSM 15114</strain>
    </source>
</reference>
<dbReference type="PANTHER" id="PTHR30466">
    <property type="entry name" value="FLAVIN REDUCTASE"/>
    <property type="match status" value="1"/>
</dbReference>
<comment type="similarity">
    <text evidence="1">Belongs to the non-flavoprotein flavin reductase family.</text>
</comment>
<dbReference type="InterPro" id="IPR012349">
    <property type="entry name" value="Split_barrel_FMN-bd"/>
</dbReference>
<evidence type="ECO:0000259" key="3">
    <source>
        <dbReference type="SMART" id="SM00903"/>
    </source>
</evidence>
<name>A0A7X1ZB63_9PROT</name>
<evidence type="ECO:0000313" key="5">
    <source>
        <dbReference type="Proteomes" id="UP000434582"/>
    </source>
</evidence>
<keyword evidence="2" id="KW-0560">Oxidoreductase</keyword>
<dbReference type="SUPFAM" id="SSF50475">
    <property type="entry name" value="FMN-binding split barrel"/>
    <property type="match status" value="1"/>
</dbReference>
<dbReference type="OrthoDB" id="9792858at2"/>
<dbReference type="Pfam" id="PF01613">
    <property type="entry name" value="Flavin_Reduct"/>
    <property type="match status" value="1"/>
</dbReference>
<feature type="domain" description="Flavin reductase like" evidence="3">
    <location>
        <begin position="12"/>
        <end position="155"/>
    </location>
</feature>
<dbReference type="GO" id="GO:0010181">
    <property type="term" value="F:FMN binding"/>
    <property type="evidence" value="ECO:0007669"/>
    <property type="project" value="InterPro"/>
</dbReference>
<gene>
    <name evidence="4" type="ORF">GHC57_02050</name>
</gene>
<dbReference type="EMBL" id="WIVE01000002">
    <property type="protein sequence ID" value="MQX35293.1"/>
    <property type="molecule type" value="Genomic_DNA"/>
</dbReference>
<dbReference type="Gene3D" id="2.30.110.10">
    <property type="entry name" value="Electron Transport, Fmn-binding Protein, Chain A"/>
    <property type="match status" value="1"/>
</dbReference>
<comment type="caution">
    <text evidence="4">The sequence shown here is derived from an EMBL/GenBank/DDBJ whole genome shotgun (WGS) entry which is preliminary data.</text>
</comment>
<protein>
    <submittedName>
        <fullName evidence="4">Flavin reductase</fullName>
    </submittedName>
</protein>
<dbReference type="SMART" id="SM00903">
    <property type="entry name" value="Flavin_Reduct"/>
    <property type="match status" value="1"/>
</dbReference>
<proteinExistence type="inferred from homology"/>
<dbReference type="InterPro" id="IPR050268">
    <property type="entry name" value="NADH-dep_flavin_reductase"/>
</dbReference>
<evidence type="ECO:0000313" key="4">
    <source>
        <dbReference type="EMBL" id="MQX35293.1"/>
    </source>
</evidence>
<dbReference type="PANTHER" id="PTHR30466:SF11">
    <property type="entry name" value="FLAVIN-DEPENDENT MONOOXYGENASE, REDUCTASE SUBUNIT HSAB"/>
    <property type="match status" value="1"/>
</dbReference>
<keyword evidence="5" id="KW-1185">Reference proteome</keyword>
<organism evidence="4 5">
    <name type="scientific">Roseospira navarrensis</name>
    <dbReference type="NCBI Taxonomy" id="140058"/>
    <lineage>
        <taxon>Bacteria</taxon>
        <taxon>Pseudomonadati</taxon>
        <taxon>Pseudomonadota</taxon>
        <taxon>Alphaproteobacteria</taxon>
        <taxon>Rhodospirillales</taxon>
        <taxon>Rhodospirillaceae</taxon>
        <taxon>Roseospira</taxon>
    </lineage>
</organism>
<dbReference type="Proteomes" id="UP000434582">
    <property type="component" value="Unassembled WGS sequence"/>
</dbReference>
<dbReference type="GO" id="GO:0042602">
    <property type="term" value="F:riboflavin reductase (NADPH) activity"/>
    <property type="evidence" value="ECO:0007669"/>
    <property type="project" value="TreeGrafter"/>
</dbReference>
<sequence>MTVDSVSFRKALGSFASGVTVVTALDDTGQPVGLTVSAFCSVSLDPPMILICLDKRVSNRETFRRGPFAVNVLSHRQQAVSNRFAEKRDDRFAGIAHTPGRNGAPVLDGCLAVIECTPEHIADGGDHDIIVATVTRVDRTEDGAPLIYYRGGYAALG</sequence>
<evidence type="ECO:0000256" key="1">
    <source>
        <dbReference type="ARBA" id="ARBA00008898"/>
    </source>
</evidence>
<evidence type="ECO:0000256" key="2">
    <source>
        <dbReference type="ARBA" id="ARBA00023002"/>
    </source>
</evidence>
<accession>A0A7X1ZB63</accession>
<dbReference type="AlphaFoldDB" id="A0A7X1ZB63"/>